<evidence type="ECO:0000256" key="2">
    <source>
        <dbReference type="ARBA" id="ARBA00023125"/>
    </source>
</evidence>
<dbReference type="SMART" id="SM00342">
    <property type="entry name" value="HTH_ARAC"/>
    <property type="match status" value="1"/>
</dbReference>
<dbReference type="STRING" id="1392540.P256_02294"/>
<dbReference type="PRINTS" id="PR00032">
    <property type="entry name" value="HTHARAC"/>
</dbReference>
<evidence type="ECO:0000313" key="6">
    <source>
        <dbReference type="Proteomes" id="UP000023785"/>
    </source>
</evidence>
<feature type="domain" description="HTH araC/xylS-type" evidence="4">
    <location>
        <begin position="215"/>
        <end position="315"/>
    </location>
</feature>
<evidence type="ECO:0000313" key="5">
    <source>
        <dbReference type="EMBL" id="ESK37239.1"/>
    </source>
</evidence>
<keyword evidence="6" id="KW-1185">Reference proteome</keyword>
<dbReference type="InterPro" id="IPR009057">
    <property type="entry name" value="Homeodomain-like_sf"/>
</dbReference>
<dbReference type="Pfam" id="PF14525">
    <property type="entry name" value="AraC_binding_2"/>
    <property type="match status" value="1"/>
</dbReference>
<dbReference type="RefSeq" id="WP_023273904.1">
    <property type="nucleotide sequence ID" value="NZ_KI530736.1"/>
</dbReference>
<dbReference type="SUPFAM" id="SSF46689">
    <property type="entry name" value="Homeodomain-like"/>
    <property type="match status" value="1"/>
</dbReference>
<keyword evidence="3" id="KW-0804">Transcription</keyword>
<organism evidence="5 6">
    <name type="scientific">Acinetobacter nectaris CIP 110549</name>
    <dbReference type="NCBI Taxonomy" id="1392540"/>
    <lineage>
        <taxon>Bacteria</taxon>
        <taxon>Pseudomonadati</taxon>
        <taxon>Pseudomonadota</taxon>
        <taxon>Gammaproteobacteria</taxon>
        <taxon>Moraxellales</taxon>
        <taxon>Moraxellaceae</taxon>
        <taxon>Acinetobacter</taxon>
    </lineage>
</organism>
<name>V2UPG6_9GAMM</name>
<dbReference type="AlphaFoldDB" id="V2UPG6"/>
<comment type="caution">
    <text evidence="5">The sequence shown here is derived from an EMBL/GenBank/DDBJ whole genome shotgun (WGS) entry which is preliminary data.</text>
</comment>
<dbReference type="GO" id="GO:0043565">
    <property type="term" value="F:sequence-specific DNA binding"/>
    <property type="evidence" value="ECO:0007669"/>
    <property type="project" value="InterPro"/>
</dbReference>
<dbReference type="eggNOG" id="COG2207">
    <property type="taxonomic scope" value="Bacteria"/>
</dbReference>
<dbReference type="InterPro" id="IPR020449">
    <property type="entry name" value="Tscrpt_reg_AraC-type_HTH"/>
</dbReference>
<dbReference type="OrthoDB" id="2547276at2"/>
<dbReference type="PANTHER" id="PTHR43280:SF2">
    <property type="entry name" value="HTH-TYPE TRANSCRIPTIONAL REGULATOR EXSA"/>
    <property type="match status" value="1"/>
</dbReference>
<dbReference type="Proteomes" id="UP000023785">
    <property type="component" value="Unassembled WGS sequence"/>
</dbReference>
<dbReference type="PROSITE" id="PS01124">
    <property type="entry name" value="HTH_ARAC_FAMILY_2"/>
    <property type="match status" value="1"/>
</dbReference>
<dbReference type="PATRIC" id="fig|1392540.3.peg.2215"/>
<dbReference type="InterPro" id="IPR018060">
    <property type="entry name" value="HTH_AraC"/>
</dbReference>
<keyword evidence="1" id="KW-0805">Transcription regulation</keyword>
<dbReference type="PANTHER" id="PTHR43280">
    <property type="entry name" value="ARAC-FAMILY TRANSCRIPTIONAL REGULATOR"/>
    <property type="match status" value="1"/>
</dbReference>
<dbReference type="HOGENOM" id="CLU_049704_4_1_6"/>
<reference evidence="5 6" key="1">
    <citation type="submission" date="2013-10" db="EMBL/GenBank/DDBJ databases">
        <title>The Genome Sequence of Acinetobacter nectaris CIP 110549.</title>
        <authorList>
            <consortium name="The Broad Institute Genomics Platform"/>
            <consortium name="The Broad Institute Genome Sequencing Center for Infectious Disease"/>
            <person name="Cerqueira G."/>
            <person name="Feldgarden M."/>
            <person name="Courvalin P."/>
            <person name="Grillot-Courvalin C."/>
            <person name="Clermont D."/>
            <person name="Rocha E."/>
            <person name="Yoon E.-J."/>
            <person name="Nemec A."/>
            <person name="Young S.K."/>
            <person name="Zeng Q."/>
            <person name="Gargeya S."/>
            <person name="Fitzgerald M."/>
            <person name="Abouelleil A."/>
            <person name="Alvarado L."/>
            <person name="Berlin A.M."/>
            <person name="Chapman S.B."/>
            <person name="Gainer-Dewar J."/>
            <person name="Goldberg J."/>
            <person name="Gnerre S."/>
            <person name="Griggs A."/>
            <person name="Gujja S."/>
            <person name="Hansen M."/>
            <person name="Howarth C."/>
            <person name="Imamovic A."/>
            <person name="Ireland A."/>
            <person name="Larimer J."/>
            <person name="McCowan C."/>
            <person name="Murphy C."/>
            <person name="Pearson M."/>
            <person name="Poon T.W."/>
            <person name="Priest M."/>
            <person name="Roberts A."/>
            <person name="Saif S."/>
            <person name="Shea T."/>
            <person name="Sykes S."/>
            <person name="Wortman J."/>
            <person name="Nusbaum C."/>
            <person name="Birren B."/>
        </authorList>
    </citation>
    <scope>NUCLEOTIDE SEQUENCE [LARGE SCALE GENOMIC DNA]</scope>
    <source>
        <strain evidence="5 6">CIP 110549</strain>
    </source>
</reference>
<sequence>MKLPCLKNKESSYFDTRQITSTQRCDYWQDAISQVFVPLDSKVESSDNFWGALELRHCSHLDIVRVQGASQYVTRGRQQIRRSPEDRVLMSFMLKGNMGLAHNGKEIQLTTGQFAFYDTDEEYQLNLNTAFDQVVIAIPKSNFENILGRPKDLCGFNFGEQHPLQIFYQGCLKDIFTTPMDLSLRQQEVLSDHLLNMMKCIIADEYPHKTNYLFEQIKVFILAQLDNSDLTIHHVAKKFNISTRYISKLFQKNDMTFSYFLLNARLDKARKNLQSTPYTMCSIKHIAYNAGFNDISYFSRAFKKRFGITASEVRA</sequence>
<dbReference type="EMBL" id="AYER01000010">
    <property type="protein sequence ID" value="ESK37239.1"/>
    <property type="molecule type" value="Genomic_DNA"/>
</dbReference>
<keyword evidence="2" id="KW-0238">DNA-binding</keyword>
<evidence type="ECO:0000256" key="3">
    <source>
        <dbReference type="ARBA" id="ARBA00023163"/>
    </source>
</evidence>
<evidence type="ECO:0000256" key="1">
    <source>
        <dbReference type="ARBA" id="ARBA00023015"/>
    </source>
</evidence>
<proteinExistence type="predicted"/>
<accession>V2UPG6</accession>
<dbReference type="GO" id="GO:0003700">
    <property type="term" value="F:DNA-binding transcription factor activity"/>
    <property type="evidence" value="ECO:0007669"/>
    <property type="project" value="InterPro"/>
</dbReference>
<dbReference type="Gene3D" id="1.10.10.60">
    <property type="entry name" value="Homeodomain-like"/>
    <property type="match status" value="1"/>
</dbReference>
<dbReference type="Pfam" id="PF12833">
    <property type="entry name" value="HTH_18"/>
    <property type="match status" value="1"/>
</dbReference>
<gene>
    <name evidence="5" type="ORF">P256_02294</name>
</gene>
<dbReference type="InterPro" id="IPR035418">
    <property type="entry name" value="AraC-bd_2"/>
</dbReference>
<protein>
    <recommendedName>
        <fullName evidence="4">HTH araC/xylS-type domain-containing protein</fullName>
    </recommendedName>
</protein>
<evidence type="ECO:0000259" key="4">
    <source>
        <dbReference type="PROSITE" id="PS01124"/>
    </source>
</evidence>